<feature type="compositionally biased region" description="Basic residues" evidence="4">
    <location>
        <begin position="143"/>
        <end position="159"/>
    </location>
</feature>
<comment type="subcellular location">
    <subcellularLocation>
        <location evidence="3">Nucleus</location>
    </subcellularLocation>
</comment>
<feature type="compositionally biased region" description="Acidic residues" evidence="4">
    <location>
        <begin position="85"/>
        <end position="103"/>
    </location>
</feature>
<dbReference type="GO" id="GO:0005634">
    <property type="term" value="C:nucleus"/>
    <property type="evidence" value="ECO:0007669"/>
    <property type="project" value="UniProtKB-SubCell"/>
</dbReference>
<feature type="region of interest" description="Disordered" evidence="4">
    <location>
        <begin position="1"/>
        <end position="208"/>
    </location>
</feature>
<reference evidence="7" key="1">
    <citation type="journal article" date="2017" name="bioRxiv">
        <title>Conservation of a gene cluster reveals novel cercosporin biosynthetic mechanisms and extends production to the genus Colletotrichum.</title>
        <authorList>
            <person name="de Jonge R."/>
            <person name="Ebert M.K."/>
            <person name="Huitt-Roehl C.R."/>
            <person name="Pal P."/>
            <person name="Suttle J.C."/>
            <person name="Spanner R.E."/>
            <person name="Neubauer J.D."/>
            <person name="Jurick W.M.II."/>
            <person name="Stott K.A."/>
            <person name="Secor G.A."/>
            <person name="Thomma B.P.H.J."/>
            <person name="Van de Peer Y."/>
            <person name="Townsend C.A."/>
            <person name="Bolton M.D."/>
        </authorList>
    </citation>
    <scope>NUCLEOTIDE SEQUENCE [LARGE SCALE GENOMIC DNA]</scope>
    <source>
        <strain evidence="7">CBS538.71</strain>
    </source>
</reference>
<dbReference type="Proteomes" id="UP000237631">
    <property type="component" value="Unassembled WGS sequence"/>
</dbReference>
<dbReference type="SUPFAM" id="SSF47676">
    <property type="entry name" value="Conserved domain common to transcription factors TFIIS, elongin A, CRSP70"/>
    <property type="match status" value="1"/>
</dbReference>
<dbReference type="GO" id="GO:0016973">
    <property type="term" value="P:poly(A)+ mRNA export from nucleus"/>
    <property type="evidence" value="ECO:0007669"/>
    <property type="project" value="TreeGrafter"/>
</dbReference>
<evidence type="ECO:0000313" key="6">
    <source>
        <dbReference type="EMBL" id="PPJ60586.1"/>
    </source>
</evidence>
<sequence>MEDLEQPETPTINSREDEPEGNNDQTDPLRPELEEENDAGGTPPMADPTADTEVQEELPTNGADEANDDEADGGNPANTDRAVQDDEDDDSELEELDEQEFADFDATALNIPDKPIDVDESNVALLGVHKRKRSAEEEAERERKKKKKEKKRDKPSRRRRGEDEDDFEGGPEMDGKRSRKGKGSKPSGSSKRERTPIDLDSLPPDERRRRALDAKIDEALKTHRVSRRKAAQDMEERADGELSEMRTRIAKACEADAQARQRGEVAVQKLKILPEVVELMNRNTIQSQLVDPDINILESVRFMLEPADQDAALPNYQIQRELFAILSKLNIGKEALVASAIGKVVLFYTKSSQPQPDIKRQAEQLVAEWTRVILNKGKDARSKPVETRGYDPLVAAASQRMGGSQVDRTAVAAEKRKRALELPGPANRARVLGGVGSYSIAPVSNLSNAQGVSARKTQGANDEAFRRIAARSSQKAGKR</sequence>
<feature type="domain" description="TFIIS N-terminal" evidence="5">
    <location>
        <begin position="298"/>
        <end position="376"/>
    </location>
</feature>
<evidence type="ECO:0000313" key="7">
    <source>
        <dbReference type="Proteomes" id="UP000237631"/>
    </source>
</evidence>
<dbReference type="Gene3D" id="1.20.930.10">
    <property type="entry name" value="Conserved domain common to transcription factors TFIIS, elongin A, CRSP70"/>
    <property type="match status" value="1"/>
</dbReference>
<accession>A0A2S6CLH3</accession>
<dbReference type="InterPro" id="IPR017923">
    <property type="entry name" value="TFIIS_N"/>
</dbReference>
<comment type="caution">
    <text evidence="6">The sequence shown here is derived from an EMBL/GenBank/DDBJ whole genome shotgun (WGS) entry which is preliminary data.</text>
</comment>
<dbReference type="InterPro" id="IPR035441">
    <property type="entry name" value="TFIIS/LEDGF_dom_sf"/>
</dbReference>
<gene>
    <name evidence="6" type="ORF">CBER1_11818</name>
</gene>
<dbReference type="EMBL" id="PNEN01000248">
    <property type="protein sequence ID" value="PPJ60586.1"/>
    <property type="molecule type" value="Genomic_DNA"/>
</dbReference>
<evidence type="ECO:0000256" key="1">
    <source>
        <dbReference type="ARBA" id="ARBA00037349"/>
    </source>
</evidence>
<organism evidence="6 7">
    <name type="scientific">Cercospora berteroae</name>
    <dbReference type="NCBI Taxonomy" id="357750"/>
    <lineage>
        <taxon>Eukaryota</taxon>
        <taxon>Fungi</taxon>
        <taxon>Dikarya</taxon>
        <taxon>Ascomycota</taxon>
        <taxon>Pezizomycotina</taxon>
        <taxon>Dothideomycetes</taxon>
        <taxon>Dothideomycetidae</taxon>
        <taxon>Mycosphaerellales</taxon>
        <taxon>Mycosphaerellaceae</taxon>
        <taxon>Cercospora</taxon>
    </lineage>
</organism>
<dbReference type="PANTHER" id="PTHR46010:SF1">
    <property type="entry name" value="PROTEIN IWS1 HOMOLOG"/>
    <property type="match status" value="1"/>
</dbReference>
<dbReference type="InterPro" id="IPR051037">
    <property type="entry name" value="RNAPII_TF_IWS1"/>
</dbReference>
<keyword evidence="3" id="KW-0539">Nucleus</keyword>
<comment type="function">
    <text evidence="1">Transcription factor involved in RNA polymerase II transcription regulation. May function in both SPT15/TBP post-recruitment and recruitment steps of transcription.</text>
</comment>
<comment type="similarity">
    <text evidence="2">Belongs to the IWS1 family.</text>
</comment>
<feature type="region of interest" description="Disordered" evidence="4">
    <location>
        <begin position="223"/>
        <end position="243"/>
    </location>
</feature>
<dbReference type="Pfam" id="PF08711">
    <property type="entry name" value="Med26"/>
    <property type="match status" value="1"/>
</dbReference>
<evidence type="ECO:0000256" key="4">
    <source>
        <dbReference type="SAM" id="MobiDB-lite"/>
    </source>
</evidence>
<keyword evidence="7" id="KW-1185">Reference proteome</keyword>
<dbReference type="STRING" id="357750.A0A2S6CLH3"/>
<name>A0A2S6CLH3_9PEZI</name>
<dbReference type="PANTHER" id="PTHR46010">
    <property type="entry name" value="PROTEIN IWS1 HOMOLOG"/>
    <property type="match status" value="1"/>
</dbReference>
<dbReference type="OrthoDB" id="21124at2759"/>
<proteinExistence type="inferred from homology"/>
<protein>
    <recommendedName>
        <fullName evidence="5">TFIIS N-terminal domain-containing protein</fullName>
    </recommendedName>
</protein>
<evidence type="ECO:0000259" key="5">
    <source>
        <dbReference type="PROSITE" id="PS51319"/>
    </source>
</evidence>
<evidence type="ECO:0000256" key="3">
    <source>
        <dbReference type="PROSITE-ProRule" id="PRU00649"/>
    </source>
</evidence>
<evidence type="ECO:0000256" key="2">
    <source>
        <dbReference type="ARBA" id="ARBA00037992"/>
    </source>
</evidence>
<feature type="compositionally biased region" description="Basic and acidic residues" evidence="4">
    <location>
        <begin position="230"/>
        <end position="243"/>
    </location>
</feature>
<dbReference type="PROSITE" id="PS51319">
    <property type="entry name" value="TFIIS_N"/>
    <property type="match status" value="1"/>
</dbReference>
<dbReference type="AlphaFoldDB" id="A0A2S6CLH3"/>